<sequence length="514" mass="57716">MFIRRFLRRGSDEEPLIQIAVVESKKMKDKGKKHRKLRRFVAALRIVSRVKRFREKAAKVDHASTEMREEDCVHESLVCVVTELDYYYYLFFIINCVDQQTTTRMKPACPMPPELTDPIGEEPIMKVMYFEHRKKPVPSKEVLIMLEKQMKAVRISKKDEARRFSYSNFGEKQVATKKRSRTCKIKDKVYDSCFQFFESINPKSDFRTEEHLENYLYQKSLEIQPKGVDPPTSDAVKPKHTGNTLRSPGVKAPKTGNHYSPGHHNVHSQSSTVTSTPVLFHETKRSFSHTPNDEQFSERKTLQRIAPLQPPPLLPRSRAPPPLNSLPPTTIAPMVPTPKSSGIMTSPSSTPSSSSSSSQAPKLHPRRIAPRSPLVKSPLTPSREHNSSHFQFPDCAAPPLPPRPSTSSESPQFKENSDQLAIFEREDSARSPTVRLSVPLPPALPPPRGTSTLQRPPPPLPPKAFRSSNNSSPPLNQSPSADPKSPSLFVNLPPSGSTPPPLPPKTYKPSRNSS</sequence>
<dbReference type="Proteomes" id="UP001152747">
    <property type="component" value="Unassembled WGS sequence"/>
</dbReference>
<proteinExistence type="predicted"/>
<dbReference type="GO" id="GO:0007264">
    <property type="term" value="P:small GTPase-mediated signal transduction"/>
    <property type="evidence" value="ECO:0007669"/>
    <property type="project" value="InterPro"/>
</dbReference>
<feature type="compositionally biased region" description="Low complexity" evidence="1">
    <location>
        <begin position="345"/>
        <end position="358"/>
    </location>
</feature>
<protein>
    <submittedName>
        <fullName evidence="2">Uncharacterized protein</fullName>
    </submittedName>
</protein>
<feature type="compositionally biased region" description="Low complexity" evidence="1">
    <location>
        <begin position="467"/>
        <end position="480"/>
    </location>
</feature>
<evidence type="ECO:0000256" key="1">
    <source>
        <dbReference type="SAM" id="MobiDB-lite"/>
    </source>
</evidence>
<dbReference type="OrthoDB" id="5877569at2759"/>
<dbReference type="Gene3D" id="1.10.840.10">
    <property type="entry name" value="Ras guanine-nucleotide exchange factors catalytic domain"/>
    <property type="match status" value="1"/>
</dbReference>
<dbReference type="InterPro" id="IPR036964">
    <property type="entry name" value="RASGEF_cat_dom_sf"/>
</dbReference>
<name>A0A9P1N6M5_9PELO</name>
<accession>A0A9P1N6M5</accession>
<organism evidence="2 3">
    <name type="scientific">Caenorhabditis angaria</name>
    <dbReference type="NCBI Taxonomy" id="860376"/>
    <lineage>
        <taxon>Eukaryota</taxon>
        <taxon>Metazoa</taxon>
        <taxon>Ecdysozoa</taxon>
        <taxon>Nematoda</taxon>
        <taxon>Chromadorea</taxon>
        <taxon>Rhabditida</taxon>
        <taxon>Rhabditina</taxon>
        <taxon>Rhabditomorpha</taxon>
        <taxon>Rhabditoidea</taxon>
        <taxon>Rhabditidae</taxon>
        <taxon>Peloderinae</taxon>
        <taxon>Caenorhabditis</taxon>
    </lineage>
</organism>
<comment type="caution">
    <text evidence="2">The sequence shown here is derived from an EMBL/GenBank/DDBJ whole genome shotgun (WGS) entry which is preliminary data.</text>
</comment>
<feature type="compositionally biased region" description="Pro residues" evidence="1">
    <location>
        <begin position="439"/>
        <end position="448"/>
    </location>
</feature>
<dbReference type="EMBL" id="CANHGI010000005">
    <property type="protein sequence ID" value="CAI5453145.1"/>
    <property type="molecule type" value="Genomic_DNA"/>
</dbReference>
<reference evidence="2" key="1">
    <citation type="submission" date="2022-11" db="EMBL/GenBank/DDBJ databases">
        <authorList>
            <person name="Kikuchi T."/>
        </authorList>
    </citation>
    <scope>NUCLEOTIDE SEQUENCE</scope>
    <source>
        <strain evidence="2">PS1010</strain>
    </source>
</reference>
<feature type="compositionally biased region" description="Pro residues" evidence="1">
    <location>
        <begin position="308"/>
        <end position="325"/>
    </location>
</feature>
<feature type="region of interest" description="Disordered" evidence="1">
    <location>
        <begin position="223"/>
        <end position="514"/>
    </location>
</feature>
<feature type="compositionally biased region" description="Polar residues" evidence="1">
    <location>
        <begin position="267"/>
        <end position="277"/>
    </location>
</feature>
<feature type="compositionally biased region" description="Pro residues" evidence="1">
    <location>
        <begin position="496"/>
        <end position="506"/>
    </location>
</feature>
<dbReference type="AlphaFoldDB" id="A0A9P1N6M5"/>
<evidence type="ECO:0000313" key="3">
    <source>
        <dbReference type="Proteomes" id="UP001152747"/>
    </source>
</evidence>
<dbReference type="GO" id="GO:0005085">
    <property type="term" value="F:guanyl-nucleotide exchange factor activity"/>
    <property type="evidence" value="ECO:0007669"/>
    <property type="project" value="InterPro"/>
</dbReference>
<evidence type="ECO:0000313" key="2">
    <source>
        <dbReference type="EMBL" id="CAI5453145.1"/>
    </source>
</evidence>
<keyword evidence="3" id="KW-1185">Reference proteome</keyword>
<gene>
    <name evidence="2" type="ORF">CAMP_LOCUS15782</name>
</gene>